<dbReference type="PhylomeDB" id="B4GFV5"/>
<dbReference type="GO" id="GO:0016323">
    <property type="term" value="C:basolateral plasma membrane"/>
    <property type="evidence" value="ECO:0007669"/>
    <property type="project" value="EnsemblMetazoa"/>
</dbReference>
<dbReference type="OrthoDB" id="418634at2759"/>
<dbReference type="EMBL" id="CH479182">
    <property type="protein sequence ID" value="EDW34490.1"/>
    <property type="molecule type" value="Genomic_DNA"/>
</dbReference>
<keyword evidence="6" id="KW-1185">Reference proteome</keyword>
<evidence type="ECO:0000256" key="2">
    <source>
        <dbReference type="SAM" id="MobiDB-lite"/>
    </source>
</evidence>
<dbReference type="InterPro" id="IPR000906">
    <property type="entry name" value="ZU5_dom"/>
</dbReference>
<dbReference type="Pfam" id="PF00595">
    <property type="entry name" value="PDZ"/>
    <property type="match status" value="1"/>
</dbReference>
<dbReference type="GO" id="GO:0035220">
    <property type="term" value="P:wing disc development"/>
    <property type="evidence" value="ECO:0007669"/>
    <property type="project" value="EnsemblMetazoa"/>
</dbReference>
<dbReference type="Gene3D" id="2.60.220.30">
    <property type="match status" value="1"/>
</dbReference>
<sequence>MDGVSLQQLDRPVSPTNGGRGRSGVEEPPRPPPPRGTSGGAAQEDFYSSRRQLYEERQSAEPRFISFQKEGSVGIRLTGGNEAGIFVTAVQPGSPASLQGLMPGDKILKVNDMDMNGVTREEAVLFLLSLQDRIDLIVQYCKEEYDEVVTNQRGDSFHIKTHFHCDNPSKGEMAFKAGDVFRVIDTLHNGVVGSWQVLKIGRGHQEMQRGIHVMALRSVPRIWASKAVPASLWWRPKRITANTGETMLSPLVMCGPQGLEFMVPVTLNIPHCAGRTASLGLALKATDSEKNLHTEWDNIDLPSNAAAHTVSVKVDHF</sequence>
<proteinExistence type="predicted"/>
<feature type="region of interest" description="Disordered" evidence="2">
    <location>
        <begin position="1"/>
        <end position="47"/>
    </location>
</feature>
<feature type="domain" description="ZU5" evidence="4">
    <location>
        <begin position="191"/>
        <end position="317"/>
    </location>
</feature>
<dbReference type="Proteomes" id="UP000008744">
    <property type="component" value="Unassembled WGS sequence"/>
</dbReference>
<dbReference type="GO" id="GO:0022416">
    <property type="term" value="P:chaeta development"/>
    <property type="evidence" value="ECO:0007669"/>
    <property type="project" value="EnsemblMetazoa"/>
</dbReference>
<dbReference type="Gene3D" id="2.30.30.40">
    <property type="entry name" value="SH3 Domains"/>
    <property type="match status" value="1"/>
</dbReference>
<dbReference type="InterPro" id="IPR036028">
    <property type="entry name" value="SH3-like_dom_sf"/>
</dbReference>
<dbReference type="GO" id="GO:0036059">
    <property type="term" value="P:nephrocyte diaphragm assembly"/>
    <property type="evidence" value="ECO:0007669"/>
    <property type="project" value="EnsemblMetazoa"/>
</dbReference>
<dbReference type="SMART" id="SM00228">
    <property type="entry name" value="PDZ"/>
    <property type="match status" value="1"/>
</dbReference>
<dbReference type="Gene3D" id="2.30.42.10">
    <property type="match status" value="1"/>
</dbReference>
<dbReference type="SMR" id="B4GFV5"/>
<dbReference type="SUPFAM" id="SSF50044">
    <property type="entry name" value="SH3-domain"/>
    <property type="match status" value="1"/>
</dbReference>
<evidence type="ECO:0000313" key="5">
    <source>
        <dbReference type="EMBL" id="EDW34490.1"/>
    </source>
</evidence>
<dbReference type="STRING" id="7234.B4GFV5"/>
<dbReference type="GO" id="GO:0030155">
    <property type="term" value="P:regulation of cell adhesion"/>
    <property type="evidence" value="ECO:0007669"/>
    <property type="project" value="EnsemblMetazoa"/>
</dbReference>
<dbReference type="GO" id="GO:0005912">
    <property type="term" value="C:adherens junction"/>
    <property type="evidence" value="ECO:0007669"/>
    <property type="project" value="EnsemblMetazoa"/>
</dbReference>
<dbReference type="GO" id="GO:0150105">
    <property type="term" value="P:protein localization to cell-cell junction"/>
    <property type="evidence" value="ECO:0007669"/>
    <property type="project" value="TreeGrafter"/>
</dbReference>
<dbReference type="CDD" id="cd11859">
    <property type="entry name" value="SH3_ZO"/>
    <property type="match status" value="1"/>
</dbReference>
<dbReference type="GO" id="GO:0005923">
    <property type="term" value="C:bicellular tight junction"/>
    <property type="evidence" value="ECO:0007669"/>
    <property type="project" value="TreeGrafter"/>
</dbReference>
<feature type="domain" description="PDZ" evidence="3">
    <location>
        <begin position="69"/>
        <end position="142"/>
    </location>
</feature>
<dbReference type="PANTHER" id="PTHR13865">
    <property type="entry name" value="TIGHT JUNCTION PROTEIN"/>
    <property type="match status" value="1"/>
</dbReference>
<dbReference type="GO" id="GO:0030424">
    <property type="term" value="C:axon"/>
    <property type="evidence" value="ECO:0007669"/>
    <property type="project" value="EnsemblMetazoa"/>
</dbReference>
<dbReference type="GO" id="GO:0045177">
    <property type="term" value="C:apical part of cell"/>
    <property type="evidence" value="ECO:0007669"/>
    <property type="project" value="EnsemblMetazoa"/>
</dbReference>
<evidence type="ECO:0000259" key="4">
    <source>
        <dbReference type="PROSITE" id="PS51145"/>
    </source>
</evidence>
<dbReference type="GO" id="GO:0045463">
    <property type="term" value="P:R8 cell development"/>
    <property type="evidence" value="ECO:0007669"/>
    <property type="project" value="EnsemblMetazoa"/>
</dbReference>
<organism evidence="6">
    <name type="scientific">Drosophila persimilis</name>
    <name type="common">Fruit fly</name>
    <dbReference type="NCBI Taxonomy" id="7234"/>
    <lineage>
        <taxon>Eukaryota</taxon>
        <taxon>Metazoa</taxon>
        <taxon>Ecdysozoa</taxon>
        <taxon>Arthropoda</taxon>
        <taxon>Hexapoda</taxon>
        <taxon>Insecta</taxon>
        <taxon>Pterygota</taxon>
        <taxon>Neoptera</taxon>
        <taxon>Endopterygota</taxon>
        <taxon>Diptera</taxon>
        <taxon>Brachycera</taxon>
        <taxon>Muscomorpha</taxon>
        <taxon>Ephydroidea</taxon>
        <taxon>Drosophilidae</taxon>
        <taxon>Drosophila</taxon>
        <taxon>Sophophora</taxon>
    </lineage>
</organism>
<dbReference type="PANTHER" id="PTHR13865:SF28">
    <property type="entry name" value="POLYCHAETOID, ISOFORM O"/>
    <property type="match status" value="1"/>
</dbReference>
<dbReference type="GO" id="GO:0035147">
    <property type="term" value="P:branch fusion, open tracheal system"/>
    <property type="evidence" value="ECO:0007669"/>
    <property type="project" value="EnsemblMetazoa"/>
</dbReference>
<keyword evidence="1" id="KW-0728">SH3 domain</keyword>
<dbReference type="GO" id="GO:0035156">
    <property type="term" value="P:fusion cell fate specification"/>
    <property type="evidence" value="ECO:0007669"/>
    <property type="project" value="EnsemblMetazoa"/>
</dbReference>
<dbReference type="Pfam" id="PF00791">
    <property type="entry name" value="ZU5"/>
    <property type="match status" value="1"/>
</dbReference>
<protein>
    <submittedName>
        <fullName evidence="5">GL22283</fullName>
    </submittedName>
</protein>
<dbReference type="GO" id="GO:0016476">
    <property type="term" value="P:regulation of embryonic cell shape"/>
    <property type="evidence" value="ECO:0007669"/>
    <property type="project" value="EnsemblMetazoa"/>
</dbReference>
<dbReference type="eggNOG" id="KOG3580">
    <property type="taxonomic scope" value="Eukaryota"/>
</dbReference>
<dbReference type="AlphaFoldDB" id="B4GFV5"/>
<dbReference type="GO" id="GO:0045806">
    <property type="term" value="P:negative regulation of endocytosis"/>
    <property type="evidence" value="ECO:0007669"/>
    <property type="project" value="EnsemblMetazoa"/>
</dbReference>
<dbReference type="HOGENOM" id="CLU_877911_0_0_1"/>
<evidence type="ECO:0000313" key="6">
    <source>
        <dbReference type="Proteomes" id="UP000008744"/>
    </source>
</evidence>
<dbReference type="PROSITE" id="PS50106">
    <property type="entry name" value="PDZ"/>
    <property type="match status" value="1"/>
</dbReference>
<dbReference type="FunFam" id="2.30.42.10:FF:000138">
    <property type="entry name" value="Uncharacterized protein, isoform C"/>
    <property type="match status" value="1"/>
</dbReference>
<dbReference type="GO" id="GO:0035332">
    <property type="term" value="P:positive regulation of hippo signaling"/>
    <property type="evidence" value="ECO:0007669"/>
    <property type="project" value="EnsemblMetazoa"/>
</dbReference>
<dbReference type="CDD" id="cd06729">
    <property type="entry name" value="PDZ3_ZO1-like_domain"/>
    <property type="match status" value="1"/>
</dbReference>
<dbReference type="PROSITE" id="PS51145">
    <property type="entry name" value="ZU5"/>
    <property type="match status" value="1"/>
</dbReference>
<dbReference type="InterPro" id="IPR001478">
    <property type="entry name" value="PDZ"/>
</dbReference>
<dbReference type="GO" id="GO:0050839">
    <property type="term" value="F:cell adhesion molecule binding"/>
    <property type="evidence" value="ECO:0007669"/>
    <property type="project" value="EnsemblMetazoa"/>
</dbReference>
<dbReference type="Pfam" id="PF07653">
    <property type="entry name" value="SH3_2"/>
    <property type="match status" value="1"/>
</dbReference>
<evidence type="ECO:0000256" key="1">
    <source>
        <dbReference type="ARBA" id="ARBA00022443"/>
    </source>
</evidence>
<dbReference type="GO" id="GO:0008258">
    <property type="term" value="P:head involution"/>
    <property type="evidence" value="ECO:0007669"/>
    <property type="project" value="EnsemblMetazoa"/>
</dbReference>
<dbReference type="InterPro" id="IPR001452">
    <property type="entry name" value="SH3_domain"/>
</dbReference>
<gene>
    <name evidence="5" type="primary">Dper\GL22283</name>
    <name evidence="5" type="ORF">Dper_GL22283</name>
</gene>
<accession>B4GFV5</accession>
<dbReference type="InterPro" id="IPR036034">
    <property type="entry name" value="PDZ_sf"/>
</dbReference>
<evidence type="ECO:0000259" key="3">
    <source>
        <dbReference type="PROSITE" id="PS50106"/>
    </source>
</evidence>
<reference evidence="5 6" key="1">
    <citation type="journal article" date="2007" name="Nature">
        <title>Evolution of genes and genomes on the Drosophila phylogeny.</title>
        <authorList>
            <consortium name="Drosophila 12 Genomes Consortium"/>
            <person name="Clark A.G."/>
            <person name="Eisen M.B."/>
            <person name="Smith D.R."/>
            <person name="Bergman C.M."/>
            <person name="Oliver B."/>
            <person name="Markow T.A."/>
            <person name="Kaufman T.C."/>
            <person name="Kellis M."/>
            <person name="Gelbart W."/>
            <person name="Iyer V.N."/>
            <person name="Pollard D.A."/>
            <person name="Sackton T.B."/>
            <person name="Larracuente A.M."/>
            <person name="Singh N.D."/>
            <person name="Abad J.P."/>
            <person name="Abt D.N."/>
            <person name="Adryan B."/>
            <person name="Aguade M."/>
            <person name="Akashi H."/>
            <person name="Anderson W.W."/>
            <person name="Aquadro C.F."/>
            <person name="Ardell D.H."/>
            <person name="Arguello R."/>
            <person name="Artieri C.G."/>
            <person name="Barbash D.A."/>
            <person name="Barker D."/>
            <person name="Barsanti P."/>
            <person name="Batterham P."/>
            <person name="Batzoglou S."/>
            <person name="Begun D."/>
            <person name="Bhutkar A."/>
            <person name="Blanco E."/>
            <person name="Bosak S.A."/>
            <person name="Bradley R.K."/>
            <person name="Brand A.D."/>
            <person name="Brent M.R."/>
            <person name="Brooks A.N."/>
            <person name="Brown R.H."/>
            <person name="Butlin R.K."/>
            <person name="Caggese C."/>
            <person name="Calvi B.R."/>
            <person name="Bernardo de Carvalho A."/>
            <person name="Caspi A."/>
            <person name="Castrezana S."/>
            <person name="Celniker S.E."/>
            <person name="Chang J.L."/>
            <person name="Chapple C."/>
            <person name="Chatterji S."/>
            <person name="Chinwalla A."/>
            <person name="Civetta A."/>
            <person name="Clifton S.W."/>
            <person name="Comeron J.M."/>
            <person name="Costello J.C."/>
            <person name="Coyne J.A."/>
            <person name="Daub J."/>
            <person name="David R.G."/>
            <person name="Delcher A.L."/>
            <person name="Delehaunty K."/>
            <person name="Do C.B."/>
            <person name="Ebling H."/>
            <person name="Edwards K."/>
            <person name="Eickbush T."/>
            <person name="Evans J.D."/>
            <person name="Filipski A."/>
            <person name="Findeiss S."/>
            <person name="Freyhult E."/>
            <person name="Fulton L."/>
            <person name="Fulton R."/>
            <person name="Garcia A.C."/>
            <person name="Gardiner A."/>
            <person name="Garfield D.A."/>
            <person name="Garvin B.E."/>
            <person name="Gibson G."/>
            <person name="Gilbert D."/>
            <person name="Gnerre S."/>
            <person name="Godfrey J."/>
            <person name="Good R."/>
            <person name="Gotea V."/>
            <person name="Gravely B."/>
            <person name="Greenberg A.J."/>
            <person name="Griffiths-Jones S."/>
            <person name="Gross S."/>
            <person name="Guigo R."/>
            <person name="Gustafson E.A."/>
            <person name="Haerty W."/>
            <person name="Hahn M.W."/>
            <person name="Halligan D.L."/>
            <person name="Halpern A.L."/>
            <person name="Halter G.M."/>
            <person name="Han M.V."/>
            <person name="Heger A."/>
            <person name="Hillier L."/>
            <person name="Hinrichs A.S."/>
            <person name="Holmes I."/>
            <person name="Hoskins R.A."/>
            <person name="Hubisz M.J."/>
            <person name="Hultmark D."/>
            <person name="Huntley M.A."/>
            <person name="Jaffe D.B."/>
            <person name="Jagadeeshan S."/>
            <person name="Jeck W.R."/>
            <person name="Johnson J."/>
            <person name="Jones C.D."/>
            <person name="Jordan W.C."/>
            <person name="Karpen G.H."/>
            <person name="Kataoka E."/>
            <person name="Keightley P.D."/>
            <person name="Kheradpour P."/>
            <person name="Kirkness E.F."/>
            <person name="Koerich L.B."/>
            <person name="Kristiansen K."/>
            <person name="Kudrna D."/>
            <person name="Kulathinal R.J."/>
            <person name="Kumar S."/>
            <person name="Kwok R."/>
            <person name="Lander E."/>
            <person name="Langley C.H."/>
            <person name="Lapoint R."/>
            <person name="Lazzaro B.P."/>
            <person name="Lee S.J."/>
            <person name="Levesque L."/>
            <person name="Li R."/>
            <person name="Lin C.F."/>
            <person name="Lin M.F."/>
            <person name="Lindblad-Toh K."/>
            <person name="Llopart A."/>
            <person name="Long M."/>
            <person name="Low L."/>
            <person name="Lozovsky E."/>
            <person name="Lu J."/>
            <person name="Luo M."/>
            <person name="Machado C.A."/>
            <person name="Makalowski W."/>
            <person name="Marzo M."/>
            <person name="Matsuda M."/>
            <person name="Matzkin L."/>
            <person name="McAllister B."/>
            <person name="McBride C.S."/>
            <person name="McKernan B."/>
            <person name="McKernan K."/>
            <person name="Mendez-Lago M."/>
            <person name="Minx P."/>
            <person name="Mollenhauer M.U."/>
            <person name="Montooth K."/>
            <person name="Mount S.M."/>
            <person name="Mu X."/>
            <person name="Myers E."/>
            <person name="Negre B."/>
            <person name="Newfeld S."/>
            <person name="Nielsen R."/>
            <person name="Noor M.A."/>
            <person name="O'Grady P."/>
            <person name="Pachter L."/>
            <person name="Papaceit M."/>
            <person name="Parisi M.J."/>
            <person name="Parisi M."/>
            <person name="Parts L."/>
            <person name="Pedersen J.S."/>
            <person name="Pesole G."/>
            <person name="Phillippy A.M."/>
            <person name="Ponting C.P."/>
            <person name="Pop M."/>
            <person name="Porcelli D."/>
            <person name="Powell J.R."/>
            <person name="Prohaska S."/>
            <person name="Pruitt K."/>
            <person name="Puig M."/>
            <person name="Quesneville H."/>
            <person name="Ram K.R."/>
            <person name="Rand D."/>
            <person name="Rasmussen M.D."/>
            <person name="Reed L.K."/>
            <person name="Reenan R."/>
            <person name="Reily A."/>
            <person name="Remington K.A."/>
            <person name="Rieger T.T."/>
            <person name="Ritchie M.G."/>
            <person name="Robin C."/>
            <person name="Rogers Y.H."/>
            <person name="Rohde C."/>
            <person name="Rozas J."/>
            <person name="Rubenfield M.J."/>
            <person name="Ruiz A."/>
            <person name="Russo S."/>
            <person name="Salzberg S.L."/>
            <person name="Sanchez-Gracia A."/>
            <person name="Saranga D.J."/>
            <person name="Sato H."/>
            <person name="Schaeffer S.W."/>
            <person name="Schatz M.C."/>
            <person name="Schlenke T."/>
            <person name="Schwartz R."/>
            <person name="Segarra C."/>
            <person name="Singh R.S."/>
            <person name="Sirot L."/>
            <person name="Sirota M."/>
            <person name="Sisneros N.B."/>
            <person name="Smith C.D."/>
            <person name="Smith T.F."/>
            <person name="Spieth J."/>
            <person name="Stage D.E."/>
            <person name="Stark A."/>
            <person name="Stephan W."/>
            <person name="Strausberg R.L."/>
            <person name="Strempel S."/>
            <person name="Sturgill D."/>
            <person name="Sutton G."/>
            <person name="Sutton G.G."/>
            <person name="Tao W."/>
            <person name="Teichmann S."/>
            <person name="Tobari Y.N."/>
            <person name="Tomimura Y."/>
            <person name="Tsolas J.M."/>
            <person name="Valente V.L."/>
            <person name="Venter E."/>
            <person name="Venter J.C."/>
            <person name="Vicario S."/>
            <person name="Vieira F.G."/>
            <person name="Vilella A.J."/>
            <person name="Villasante A."/>
            <person name="Walenz B."/>
            <person name="Wang J."/>
            <person name="Wasserman M."/>
            <person name="Watts T."/>
            <person name="Wilson D."/>
            <person name="Wilson R.K."/>
            <person name="Wing R.A."/>
            <person name="Wolfner M.F."/>
            <person name="Wong A."/>
            <person name="Wong G.K."/>
            <person name="Wu C.I."/>
            <person name="Wu G."/>
            <person name="Yamamoto D."/>
            <person name="Yang H.P."/>
            <person name="Yang S.P."/>
            <person name="Yorke J.A."/>
            <person name="Yoshida K."/>
            <person name="Zdobnov E."/>
            <person name="Zhang P."/>
            <person name="Zhang Y."/>
            <person name="Zimin A.V."/>
            <person name="Baldwin J."/>
            <person name="Abdouelleil A."/>
            <person name="Abdulkadir J."/>
            <person name="Abebe A."/>
            <person name="Abera B."/>
            <person name="Abreu J."/>
            <person name="Acer S.C."/>
            <person name="Aftuck L."/>
            <person name="Alexander A."/>
            <person name="An P."/>
            <person name="Anderson E."/>
            <person name="Anderson S."/>
            <person name="Arachi H."/>
            <person name="Azer M."/>
            <person name="Bachantsang P."/>
            <person name="Barry A."/>
            <person name="Bayul T."/>
            <person name="Berlin A."/>
            <person name="Bessette D."/>
            <person name="Bloom T."/>
            <person name="Blye J."/>
            <person name="Boguslavskiy L."/>
            <person name="Bonnet C."/>
            <person name="Boukhgalter B."/>
            <person name="Bourzgui I."/>
            <person name="Brown A."/>
            <person name="Cahill P."/>
            <person name="Channer S."/>
            <person name="Cheshatsang Y."/>
            <person name="Chuda L."/>
            <person name="Citroen M."/>
            <person name="Collymore A."/>
            <person name="Cooke P."/>
            <person name="Costello M."/>
            <person name="D'Aco K."/>
            <person name="Daza R."/>
            <person name="De Haan G."/>
            <person name="DeGray S."/>
            <person name="DeMaso C."/>
            <person name="Dhargay N."/>
            <person name="Dooley K."/>
            <person name="Dooley E."/>
            <person name="Doricent M."/>
            <person name="Dorje P."/>
            <person name="Dorjee K."/>
            <person name="Dupes A."/>
            <person name="Elong R."/>
            <person name="Falk J."/>
            <person name="Farina A."/>
            <person name="Faro S."/>
            <person name="Ferguson D."/>
            <person name="Fisher S."/>
            <person name="Foley C.D."/>
            <person name="Franke A."/>
            <person name="Friedrich D."/>
            <person name="Gadbois L."/>
            <person name="Gearin G."/>
            <person name="Gearin C.R."/>
            <person name="Giannoukos G."/>
            <person name="Goode T."/>
            <person name="Graham J."/>
            <person name="Grandbois E."/>
            <person name="Grewal S."/>
            <person name="Gyaltsen K."/>
            <person name="Hafez N."/>
            <person name="Hagos B."/>
            <person name="Hall J."/>
            <person name="Henson C."/>
            <person name="Hollinger A."/>
            <person name="Honan T."/>
            <person name="Huard M.D."/>
            <person name="Hughes L."/>
            <person name="Hurhula B."/>
            <person name="Husby M.E."/>
            <person name="Kamat A."/>
            <person name="Kanga B."/>
            <person name="Kashin S."/>
            <person name="Khazanovich D."/>
            <person name="Kisner P."/>
            <person name="Lance K."/>
            <person name="Lara M."/>
            <person name="Lee W."/>
            <person name="Lennon N."/>
            <person name="Letendre F."/>
            <person name="LeVine R."/>
            <person name="Lipovsky A."/>
            <person name="Liu X."/>
            <person name="Liu J."/>
            <person name="Liu S."/>
            <person name="Lokyitsang T."/>
            <person name="Lokyitsang Y."/>
            <person name="Lubonja R."/>
            <person name="Lui A."/>
            <person name="MacDonald P."/>
            <person name="Magnisalis V."/>
            <person name="Maru K."/>
            <person name="Matthews C."/>
            <person name="McCusker W."/>
            <person name="McDonough S."/>
            <person name="Mehta T."/>
            <person name="Meldrim J."/>
            <person name="Meneus L."/>
            <person name="Mihai O."/>
            <person name="Mihalev A."/>
            <person name="Mihova T."/>
            <person name="Mittelman R."/>
            <person name="Mlenga V."/>
            <person name="Montmayeur A."/>
            <person name="Mulrain L."/>
            <person name="Navidi A."/>
            <person name="Naylor J."/>
            <person name="Negash T."/>
            <person name="Nguyen T."/>
            <person name="Nguyen N."/>
            <person name="Nicol R."/>
            <person name="Norbu C."/>
            <person name="Norbu N."/>
            <person name="Novod N."/>
            <person name="O'Neill B."/>
            <person name="Osman S."/>
            <person name="Markiewicz E."/>
            <person name="Oyono O.L."/>
            <person name="Patti C."/>
            <person name="Phunkhang P."/>
            <person name="Pierre F."/>
            <person name="Priest M."/>
            <person name="Raghuraman S."/>
            <person name="Rege F."/>
            <person name="Reyes R."/>
            <person name="Rise C."/>
            <person name="Rogov P."/>
            <person name="Ross K."/>
            <person name="Ryan E."/>
            <person name="Settipalli S."/>
            <person name="Shea T."/>
            <person name="Sherpa N."/>
            <person name="Shi L."/>
            <person name="Shih D."/>
            <person name="Sparrow T."/>
            <person name="Spaulding J."/>
            <person name="Stalker J."/>
            <person name="Stange-Thomann N."/>
            <person name="Stavropoulos S."/>
            <person name="Stone C."/>
            <person name="Strader C."/>
            <person name="Tesfaye S."/>
            <person name="Thomson T."/>
            <person name="Thoulutsang Y."/>
            <person name="Thoulutsang D."/>
            <person name="Topham K."/>
            <person name="Topping I."/>
            <person name="Tsamla T."/>
            <person name="Vassiliev H."/>
            <person name="Vo A."/>
            <person name="Wangchuk T."/>
            <person name="Wangdi T."/>
            <person name="Weiand M."/>
            <person name="Wilkinson J."/>
            <person name="Wilson A."/>
            <person name="Yadav S."/>
            <person name="Young G."/>
            <person name="Yu Q."/>
            <person name="Zembek L."/>
            <person name="Zhong D."/>
            <person name="Zimmer A."/>
            <person name="Zwirko Z."/>
            <person name="Jaffe D.B."/>
            <person name="Alvarez P."/>
            <person name="Brockman W."/>
            <person name="Butler J."/>
            <person name="Chin C."/>
            <person name="Gnerre S."/>
            <person name="Grabherr M."/>
            <person name="Kleber M."/>
            <person name="Mauceli E."/>
            <person name="MacCallum I."/>
        </authorList>
    </citation>
    <scope>NUCLEOTIDE SEQUENCE [LARGE SCALE GENOMIC DNA]</scope>
    <source>
        <strain evidence="6">MSH-3 / Tucson 14011-0111.49</strain>
    </source>
</reference>
<dbReference type="GO" id="GO:0007391">
    <property type="term" value="P:dorsal closure"/>
    <property type="evidence" value="ECO:0007669"/>
    <property type="project" value="EnsemblMetazoa"/>
</dbReference>
<dbReference type="GO" id="GO:0005917">
    <property type="term" value="C:nephrocyte diaphragm"/>
    <property type="evidence" value="ECO:0007669"/>
    <property type="project" value="EnsemblMetazoa"/>
</dbReference>
<name>B4GFV5_DROPE</name>
<dbReference type="SUPFAM" id="SSF50156">
    <property type="entry name" value="PDZ domain-like"/>
    <property type="match status" value="1"/>
</dbReference>
<dbReference type="GO" id="GO:0098609">
    <property type="term" value="P:cell-cell adhesion"/>
    <property type="evidence" value="ECO:0007669"/>
    <property type="project" value="EnsemblMetazoa"/>
</dbReference>